<evidence type="ECO:0000313" key="4">
    <source>
        <dbReference type="EMBL" id="KAJ3224297.1"/>
    </source>
</evidence>
<keyword evidence="2" id="KW-0472">Membrane</keyword>
<comment type="caution">
    <text evidence="4">The sequence shown here is derived from an EMBL/GenBank/DDBJ whole genome shotgun (WGS) entry which is preliminary data.</text>
</comment>
<dbReference type="Proteomes" id="UP001211065">
    <property type="component" value="Unassembled WGS sequence"/>
</dbReference>
<keyword evidence="5" id="KW-1185">Reference proteome</keyword>
<dbReference type="Pfam" id="PF12051">
    <property type="entry name" value="DUF3533"/>
    <property type="match status" value="1"/>
</dbReference>
<dbReference type="PANTHER" id="PTHR34814">
    <property type="entry name" value="NITROSOGUANIDINE RESISTANCE PROTEIN SNG1"/>
    <property type="match status" value="1"/>
</dbReference>
<feature type="transmembrane region" description="Helical" evidence="2">
    <location>
        <begin position="234"/>
        <end position="259"/>
    </location>
</feature>
<evidence type="ECO:0000256" key="2">
    <source>
        <dbReference type="SAM" id="Phobius"/>
    </source>
</evidence>
<evidence type="ECO:0000256" key="1">
    <source>
        <dbReference type="SAM" id="MobiDB-lite"/>
    </source>
</evidence>
<feature type="transmembrane region" description="Helical" evidence="2">
    <location>
        <begin position="312"/>
        <end position="336"/>
    </location>
</feature>
<dbReference type="PANTHER" id="PTHR34814:SF2">
    <property type="entry name" value="DUF3533 DOMAIN-CONTAINING PROTEIN"/>
    <property type="match status" value="1"/>
</dbReference>
<keyword evidence="2" id="KW-1133">Transmembrane helix</keyword>
<dbReference type="InterPro" id="IPR022703">
    <property type="entry name" value="DUF3533"/>
</dbReference>
<keyword evidence="2" id="KW-0812">Transmembrane</keyword>
<evidence type="ECO:0000313" key="5">
    <source>
        <dbReference type="Proteomes" id="UP001211065"/>
    </source>
</evidence>
<dbReference type="GO" id="GO:0016020">
    <property type="term" value="C:membrane"/>
    <property type="evidence" value="ECO:0007669"/>
    <property type="project" value="TreeGrafter"/>
</dbReference>
<feature type="transmembrane region" description="Helical" evidence="2">
    <location>
        <begin position="383"/>
        <end position="412"/>
    </location>
</feature>
<sequence length="479" mass="52783">MAILASSQIETTAWKKVGIFWIALTILFWGLISLYLGSTYNPTFYQNQISIVVVNFDTGKMLGEAFRQSTLAHIGGTPQQSPLVASDHLGATGSIQAGWKLISADQYLGDPQKVIESVRKGDFWGAIMINPGATDTLNKAAENPGSPYDPKNALTIVYDEGRNPNTVADFVVRPMRTLANEFQATFSQQWIIQLATGNQSAKLPNLALKSPHILSVPASWNEINISNTNSNSAFVTFAGLTIGLLLLIVFTFAAVTIIIDITEEFSVDLNGSTMVSLRLRLAFFYTITMSLFYSLAMAAFKGSFTPGSWFGFWALHFLHLTVHALTFLTSSVIASAALQAPLFLLVLVVNIIAGFGTTELANPFYMWQSVMPMHQAVQGSRTLLFGGFPFLGNNFGMLVGWIVIFLIAFTYFQLKASRNHNQPLQHVSSIKQLERSLTDGFTISKQFSFRDDEQSMAERRKSVASKREENENASSSVFV</sequence>
<proteinExistence type="predicted"/>
<feature type="transmembrane region" description="Helical" evidence="2">
    <location>
        <begin position="279"/>
        <end position="300"/>
    </location>
</feature>
<protein>
    <recommendedName>
        <fullName evidence="3">DUF3533 domain-containing protein</fullName>
    </recommendedName>
</protein>
<gene>
    <name evidence="4" type="ORF">HK099_008620</name>
</gene>
<dbReference type="AlphaFoldDB" id="A0AAD5U8C2"/>
<reference evidence="4" key="1">
    <citation type="submission" date="2020-05" db="EMBL/GenBank/DDBJ databases">
        <title>Phylogenomic resolution of chytrid fungi.</title>
        <authorList>
            <person name="Stajich J.E."/>
            <person name="Amses K."/>
            <person name="Simmons R."/>
            <person name="Seto K."/>
            <person name="Myers J."/>
            <person name="Bonds A."/>
            <person name="Quandt C.A."/>
            <person name="Barry K."/>
            <person name="Liu P."/>
            <person name="Grigoriev I."/>
            <person name="Longcore J.E."/>
            <person name="James T.Y."/>
        </authorList>
    </citation>
    <scope>NUCLEOTIDE SEQUENCE</scope>
    <source>
        <strain evidence="4">JEL0476</strain>
    </source>
</reference>
<name>A0AAD5U8C2_9FUNG</name>
<dbReference type="EMBL" id="JADGJW010000097">
    <property type="protein sequence ID" value="KAJ3224297.1"/>
    <property type="molecule type" value="Genomic_DNA"/>
</dbReference>
<feature type="domain" description="DUF3533" evidence="3">
    <location>
        <begin position="22"/>
        <end position="406"/>
    </location>
</feature>
<feature type="transmembrane region" description="Helical" evidence="2">
    <location>
        <begin position="18"/>
        <end position="37"/>
    </location>
</feature>
<feature type="transmembrane region" description="Helical" evidence="2">
    <location>
        <begin position="342"/>
        <end position="362"/>
    </location>
</feature>
<accession>A0AAD5U8C2</accession>
<feature type="compositionally biased region" description="Basic and acidic residues" evidence="1">
    <location>
        <begin position="452"/>
        <end position="470"/>
    </location>
</feature>
<dbReference type="InterPro" id="IPR053001">
    <property type="entry name" value="MNNG_permease-like"/>
</dbReference>
<evidence type="ECO:0000259" key="3">
    <source>
        <dbReference type="Pfam" id="PF12051"/>
    </source>
</evidence>
<organism evidence="4 5">
    <name type="scientific">Clydaea vesicula</name>
    <dbReference type="NCBI Taxonomy" id="447962"/>
    <lineage>
        <taxon>Eukaryota</taxon>
        <taxon>Fungi</taxon>
        <taxon>Fungi incertae sedis</taxon>
        <taxon>Chytridiomycota</taxon>
        <taxon>Chytridiomycota incertae sedis</taxon>
        <taxon>Chytridiomycetes</taxon>
        <taxon>Lobulomycetales</taxon>
        <taxon>Lobulomycetaceae</taxon>
        <taxon>Clydaea</taxon>
    </lineage>
</organism>
<feature type="region of interest" description="Disordered" evidence="1">
    <location>
        <begin position="452"/>
        <end position="479"/>
    </location>
</feature>